<dbReference type="Pfam" id="PF12686">
    <property type="entry name" value="DUF3800"/>
    <property type="match status" value="1"/>
</dbReference>
<dbReference type="InterPro" id="IPR010982">
    <property type="entry name" value="Lambda_DNA-bd_dom_sf"/>
</dbReference>
<accession>A0AAU7V6N7</accession>
<feature type="domain" description="HTH cro/C1-type" evidence="1">
    <location>
        <begin position="211"/>
        <end position="268"/>
    </location>
</feature>
<dbReference type="Gene3D" id="1.10.260.40">
    <property type="entry name" value="lambda repressor-like DNA-binding domains"/>
    <property type="match status" value="1"/>
</dbReference>
<name>A0AAU7V6N7_9ACTO</name>
<reference evidence="2" key="1">
    <citation type="submission" date="2023-11" db="EMBL/GenBank/DDBJ databases">
        <title>Scrofimicrobium hongkongense sp. nov., isolated from a patient with peritonitis.</title>
        <authorList>
            <person name="Lao H.Y."/>
            <person name="Wong A.Y.P."/>
            <person name="Ng T.L."/>
            <person name="Wong R.Y.L."/>
            <person name="Yau M.C.Y."/>
            <person name="Lam J.Y.W."/>
            <person name="Siu G.K.H."/>
        </authorList>
    </citation>
    <scope>NUCLEOTIDE SEQUENCE</scope>
    <source>
        <strain evidence="2">R131</strain>
    </source>
</reference>
<proteinExistence type="predicted"/>
<protein>
    <submittedName>
        <fullName evidence="2">Helix-turn-helix domain-containing protein</fullName>
    </submittedName>
</protein>
<gene>
    <name evidence="2" type="ORF">SAC06_09735</name>
</gene>
<dbReference type="InterPro" id="IPR024524">
    <property type="entry name" value="DUF3800"/>
</dbReference>
<dbReference type="AlphaFoldDB" id="A0AAU7V6N7"/>
<dbReference type="GO" id="GO:0003677">
    <property type="term" value="F:DNA binding"/>
    <property type="evidence" value="ECO:0007669"/>
    <property type="project" value="InterPro"/>
</dbReference>
<dbReference type="KEGG" id="sapp:SAC06_09735"/>
<evidence type="ECO:0000259" key="1">
    <source>
        <dbReference type="Pfam" id="PF13443"/>
    </source>
</evidence>
<dbReference type="EMBL" id="CP138335">
    <property type="protein sequence ID" value="XBW07908.1"/>
    <property type="molecule type" value="Genomic_DNA"/>
</dbReference>
<organism evidence="2">
    <name type="scientific">Scrofimicrobium appendicitidis</name>
    <dbReference type="NCBI Taxonomy" id="3079930"/>
    <lineage>
        <taxon>Bacteria</taxon>
        <taxon>Bacillati</taxon>
        <taxon>Actinomycetota</taxon>
        <taxon>Actinomycetes</taxon>
        <taxon>Actinomycetales</taxon>
        <taxon>Actinomycetaceae</taxon>
        <taxon>Scrofimicrobium</taxon>
    </lineage>
</organism>
<dbReference type="Pfam" id="PF13443">
    <property type="entry name" value="HTH_26"/>
    <property type="match status" value="1"/>
</dbReference>
<dbReference type="InterPro" id="IPR001387">
    <property type="entry name" value="Cro/C1-type_HTH"/>
</dbReference>
<dbReference type="CDD" id="cd00093">
    <property type="entry name" value="HTH_XRE"/>
    <property type="match status" value="1"/>
</dbReference>
<sequence>MNGDINVYCDESTHRPNDGKPFMVLGAVVSPVALTKDISHRLVELREEHGLPRDFEIKWNKVSAGKLDFYLDVVDYFFEDDDLELRAVVAPKDGLDHAKFGQSHDDWYDKMMFYLVRNVISSTGRSRIYLDKKDTRGGVKVSKLHDVISNTVYDFDRKKDYAGTPVGKIVQATSVITLGADTNALYGGAMEQEDRRARGRRAMRRISYNPLWKKLVDKGWLKRDLQHKAGISSGTVAKLGRNENVTTAVLVKISEALDCGLSDITEIVEGVEGDSDVKAH</sequence>
<dbReference type="REBASE" id="838915">
    <property type="entry name" value="C.SspR131ORF9725P"/>
</dbReference>
<dbReference type="SUPFAM" id="SSF47413">
    <property type="entry name" value="lambda repressor-like DNA-binding domains"/>
    <property type="match status" value="1"/>
</dbReference>
<evidence type="ECO:0000313" key="2">
    <source>
        <dbReference type="EMBL" id="XBW07908.1"/>
    </source>
</evidence>